<accession>A0A7J8Y156</accession>
<evidence type="ECO:0008006" key="7">
    <source>
        <dbReference type="Google" id="ProtNLM"/>
    </source>
</evidence>
<keyword evidence="6" id="KW-1185">Reference proteome</keyword>
<dbReference type="Pfam" id="PF05701">
    <property type="entry name" value="WEMBL"/>
    <property type="match status" value="1"/>
</dbReference>
<feature type="region of interest" description="Disordered" evidence="4">
    <location>
        <begin position="604"/>
        <end position="624"/>
    </location>
</feature>
<dbReference type="PANTHER" id="PTHR32054:SF3">
    <property type="entry name" value="HEAVY CHAIN, PUTATIVE, EXPRESSED-RELATED"/>
    <property type="match status" value="1"/>
</dbReference>
<reference evidence="5 6" key="1">
    <citation type="journal article" date="2019" name="Genome Biol. Evol.">
        <title>Insights into the evolution of the New World diploid cottons (Gossypium, subgenus Houzingenia) based on genome sequencing.</title>
        <authorList>
            <person name="Grover C.E."/>
            <person name="Arick M.A. 2nd"/>
            <person name="Thrash A."/>
            <person name="Conover J.L."/>
            <person name="Sanders W.S."/>
            <person name="Peterson D.G."/>
            <person name="Frelichowski J.E."/>
            <person name="Scheffler J.A."/>
            <person name="Scheffler B.E."/>
            <person name="Wendel J.F."/>
        </authorList>
    </citation>
    <scope>NUCLEOTIDE SEQUENCE [LARGE SCALE GENOMIC DNA]</scope>
    <source>
        <strain evidence="5">185</strain>
        <tissue evidence="5">Leaf</tissue>
    </source>
</reference>
<dbReference type="GO" id="GO:0005829">
    <property type="term" value="C:cytosol"/>
    <property type="evidence" value="ECO:0007669"/>
    <property type="project" value="TreeGrafter"/>
</dbReference>
<evidence type="ECO:0000256" key="4">
    <source>
        <dbReference type="SAM" id="MobiDB-lite"/>
    </source>
</evidence>
<protein>
    <recommendedName>
        <fullName evidence="7">WEB family protein</fullName>
    </recommendedName>
</protein>
<feature type="coiled-coil region" evidence="3">
    <location>
        <begin position="268"/>
        <end position="374"/>
    </location>
</feature>
<name>A0A7J8Y156_GOSAI</name>
<feature type="coiled-coil region" evidence="3">
    <location>
        <begin position="417"/>
        <end position="476"/>
    </location>
</feature>
<feature type="region of interest" description="Disordered" evidence="4">
    <location>
        <begin position="652"/>
        <end position="672"/>
    </location>
</feature>
<comment type="similarity">
    <text evidence="1">Belongs to the WEB family.</text>
</comment>
<feature type="region of interest" description="Disordered" evidence="4">
    <location>
        <begin position="152"/>
        <end position="171"/>
    </location>
</feature>
<keyword evidence="2 3" id="KW-0175">Coiled coil</keyword>
<dbReference type="Proteomes" id="UP000593577">
    <property type="component" value="Unassembled WGS sequence"/>
</dbReference>
<gene>
    <name evidence="5" type="ORF">Goari_010792</name>
</gene>
<dbReference type="GO" id="GO:0009904">
    <property type="term" value="P:chloroplast accumulation movement"/>
    <property type="evidence" value="ECO:0007669"/>
    <property type="project" value="TreeGrafter"/>
</dbReference>
<comment type="caution">
    <text evidence="5">The sequence shown here is derived from an EMBL/GenBank/DDBJ whole genome shotgun (WGS) entry which is preliminary data.</text>
</comment>
<dbReference type="InterPro" id="IPR008545">
    <property type="entry name" value="Web"/>
</dbReference>
<evidence type="ECO:0000313" key="5">
    <source>
        <dbReference type="EMBL" id="MBA0693301.1"/>
    </source>
</evidence>
<sequence length="672" mass="74223">MNLCYSDSHPSVGYGCRTQESIMVAKGCQNGAGSAKVEVGEIDTSAPFQSVKDAVTLFGEGAFSGEKPAIKKSKAYSAERVVAKETQLHVAQKELNKLKEQLENAKTTKTQALAELEKAKSMVEELTCKLKTINESKDSAIKATEAAKSRAKQIEEANSDILPGPDDARSQDLETSREQYMAVIAELDAAKQGLRKLHQDCDASLEAKITAINLTLEAKHSAKANIEKIGELSNQISSLQGSIGQVKLASLEAQQEQAKFFAEKDTRRELYKATIEDSRKKLLALKNEFDPELTRNLEAQLLETVNQIGDLQKQMENAKASDLESVRIVTLELDGAKESLQKVAEEENSLRSMVESLQLELENVKKEHSKLKEKDIETESIAGNLHVKLQKSKSELEAFLVEESKTRGACEEMFSTLQQLTVEAGNARLEATEMKKEAEKLKLEAEATRISLEEASKQLKADLEEAEVAKEAEIRALDQIKMLSEKTSAARTSTSESGANVTISREEFEALSHKVEESDNLAEMKVAAAIAQVEAIKASESEALKRLEATQKEIEDMKVATADALKRAEMAEAAKRAVEGELRRWREREQKKAAEAASRILAEAQMSTESSPQHYRLQKPNPPEKIQVHKLEKERSSISKKVLLPNISGIFNRKKNQIEGGSPSYLPGENPF</sequence>
<evidence type="ECO:0000256" key="3">
    <source>
        <dbReference type="SAM" id="Coils"/>
    </source>
</evidence>
<organism evidence="5 6">
    <name type="scientific">Gossypium aridum</name>
    <name type="common">American cotton</name>
    <name type="synonym">Erioxylum aridum</name>
    <dbReference type="NCBI Taxonomy" id="34290"/>
    <lineage>
        <taxon>Eukaryota</taxon>
        <taxon>Viridiplantae</taxon>
        <taxon>Streptophyta</taxon>
        <taxon>Embryophyta</taxon>
        <taxon>Tracheophyta</taxon>
        <taxon>Spermatophyta</taxon>
        <taxon>Magnoliopsida</taxon>
        <taxon>eudicotyledons</taxon>
        <taxon>Gunneridae</taxon>
        <taxon>Pentapetalae</taxon>
        <taxon>rosids</taxon>
        <taxon>malvids</taxon>
        <taxon>Malvales</taxon>
        <taxon>Malvaceae</taxon>
        <taxon>Malvoideae</taxon>
        <taxon>Gossypium</taxon>
    </lineage>
</organism>
<proteinExistence type="inferred from homology"/>
<evidence type="ECO:0000256" key="1">
    <source>
        <dbReference type="ARBA" id="ARBA00005485"/>
    </source>
</evidence>
<dbReference type="PANTHER" id="PTHR32054">
    <property type="entry name" value="HEAVY CHAIN, PUTATIVE, EXPRESSED-RELATED-RELATED"/>
    <property type="match status" value="1"/>
</dbReference>
<dbReference type="AlphaFoldDB" id="A0A7J8Y156"/>
<feature type="coiled-coil region" evidence="3">
    <location>
        <begin position="81"/>
        <end position="136"/>
    </location>
</feature>
<dbReference type="GO" id="GO:0009903">
    <property type="term" value="P:chloroplast avoidance movement"/>
    <property type="evidence" value="ECO:0007669"/>
    <property type="project" value="TreeGrafter"/>
</dbReference>
<dbReference type="EMBL" id="JABFAA010000009">
    <property type="protein sequence ID" value="MBA0693301.1"/>
    <property type="molecule type" value="Genomic_DNA"/>
</dbReference>
<feature type="coiled-coil region" evidence="3">
    <location>
        <begin position="530"/>
        <end position="588"/>
    </location>
</feature>
<evidence type="ECO:0000256" key="2">
    <source>
        <dbReference type="ARBA" id="ARBA00023054"/>
    </source>
</evidence>
<evidence type="ECO:0000313" key="6">
    <source>
        <dbReference type="Proteomes" id="UP000593577"/>
    </source>
</evidence>